<dbReference type="Pfam" id="PF10756">
    <property type="entry name" value="bPH_6"/>
    <property type="match status" value="1"/>
</dbReference>
<feature type="transmembrane region" description="Helical" evidence="1">
    <location>
        <begin position="16"/>
        <end position="37"/>
    </location>
</feature>
<proteinExistence type="predicted"/>
<keyword evidence="1" id="KW-0472">Membrane</keyword>
<dbReference type="RefSeq" id="WP_343972191.1">
    <property type="nucleotide sequence ID" value="NZ_BAAAJG010000003.1"/>
</dbReference>
<keyword evidence="1" id="KW-1133">Transmembrane helix</keyword>
<evidence type="ECO:0000259" key="2">
    <source>
        <dbReference type="Pfam" id="PF10756"/>
    </source>
</evidence>
<sequence>MSDQLGAVREWSPARGLVIAGWFLAIAAATWCAALWITGSDPAGRLLAGVAAVGAGIAALFGTRARPRLRADADGLTVGGMARPRHHPWPLVEDVRLLRTRRLGRVTTLLQVDTVNASGDERLLLFGRLDLDADPEDVLQELRLLRP</sequence>
<feature type="domain" description="Low molecular weight protein antigen 6 PH" evidence="2">
    <location>
        <begin position="66"/>
        <end position="146"/>
    </location>
</feature>
<name>A0ABW4FDI9_9PSEU</name>
<dbReference type="EMBL" id="JBHUCP010000001">
    <property type="protein sequence ID" value="MFD1528057.1"/>
    <property type="molecule type" value="Genomic_DNA"/>
</dbReference>
<keyword evidence="1" id="KW-0812">Transmembrane</keyword>
<gene>
    <name evidence="3" type="ORF">ACFSCY_01220</name>
</gene>
<keyword evidence="4" id="KW-1185">Reference proteome</keyword>
<reference evidence="4" key="1">
    <citation type="journal article" date="2019" name="Int. J. Syst. Evol. Microbiol.">
        <title>The Global Catalogue of Microorganisms (GCM) 10K type strain sequencing project: providing services to taxonomists for standard genome sequencing and annotation.</title>
        <authorList>
            <consortium name="The Broad Institute Genomics Platform"/>
            <consortium name="The Broad Institute Genome Sequencing Center for Infectious Disease"/>
            <person name="Wu L."/>
            <person name="Ma J."/>
        </authorList>
    </citation>
    <scope>NUCLEOTIDE SEQUENCE [LARGE SCALE GENOMIC DNA]</scope>
    <source>
        <strain evidence="4">JCM 12165</strain>
    </source>
</reference>
<evidence type="ECO:0000313" key="4">
    <source>
        <dbReference type="Proteomes" id="UP001597145"/>
    </source>
</evidence>
<dbReference type="Proteomes" id="UP001597145">
    <property type="component" value="Unassembled WGS sequence"/>
</dbReference>
<feature type="transmembrane region" description="Helical" evidence="1">
    <location>
        <begin position="43"/>
        <end position="61"/>
    </location>
</feature>
<protein>
    <submittedName>
        <fullName evidence="3">PH domain-containing protein</fullName>
    </submittedName>
</protein>
<comment type="caution">
    <text evidence="3">The sequence shown here is derived from an EMBL/GenBank/DDBJ whole genome shotgun (WGS) entry which is preliminary data.</text>
</comment>
<organism evidence="3 4">
    <name type="scientific">Pseudonocardia aurantiaca</name>
    <dbReference type="NCBI Taxonomy" id="75290"/>
    <lineage>
        <taxon>Bacteria</taxon>
        <taxon>Bacillati</taxon>
        <taxon>Actinomycetota</taxon>
        <taxon>Actinomycetes</taxon>
        <taxon>Pseudonocardiales</taxon>
        <taxon>Pseudonocardiaceae</taxon>
        <taxon>Pseudonocardia</taxon>
    </lineage>
</organism>
<evidence type="ECO:0000256" key="1">
    <source>
        <dbReference type="SAM" id="Phobius"/>
    </source>
</evidence>
<dbReference type="InterPro" id="IPR019692">
    <property type="entry name" value="CFP-6_PH"/>
</dbReference>
<accession>A0ABW4FDI9</accession>
<evidence type="ECO:0000313" key="3">
    <source>
        <dbReference type="EMBL" id="MFD1528057.1"/>
    </source>
</evidence>